<keyword evidence="2" id="KW-1185">Reference proteome</keyword>
<protein>
    <submittedName>
        <fullName evidence="1">23S rRNA U2552 (Ribose-2'-O)-methylase RlmE/FtsJ</fullName>
    </submittedName>
</protein>
<accession>A0A1W2E808</accession>
<dbReference type="STRING" id="475255.SAMN04488101_110106"/>
<keyword evidence="1" id="KW-0808">Transferase</keyword>
<reference evidence="1 2" key="1">
    <citation type="submission" date="2017-04" db="EMBL/GenBank/DDBJ databases">
        <authorList>
            <person name="Afonso C.L."/>
            <person name="Miller P.J."/>
            <person name="Scott M.A."/>
            <person name="Spackman E."/>
            <person name="Goraichik I."/>
            <person name="Dimitrov K.M."/>
            <person name="Suarez D.L."/>
            <person name="Swayne D.E."/>
        </authorList>
    </citation>
    <scope>NUCLEOTIDE SEQUENCE [LARGE SCALE GENOMIC DNA]</scope>
    <source>
        <strain evidence="1 2">DSM 19625</strain>
    </source>
</reference>
<name>A0A1W2E808_9SPHI</name>
<dbReference type="OrthoDB" id="9816564at2"/>
<evidence type="ECO:0000313" key="1">
    <source>
        <dbReference type="EMBL" id="SMD05198.1"/>
    </source>
</evidence>
<dbReference type="GO" id="GO:0032259">
    <property type="term" value="P:methylation"/>
    <property type="evidence" value="ECO:0007669"/>
    <property type="project" value="UniProtKB-KW"/>
</dbReference>
<sequence length="259" mass="30545">MENNSLRDIFYQHDGRLIHKWDHYFEIYERYFSKFKGKKVNILEIGISHGGSLQMWKKYFGDDINIFAMDINPECKQFEDENTKVFIGSQSDPKFLSKVIEELPDLDIVIDDGGHTMIQQKVSFEMLYLKVKEGGVYLVEDTHTSYWYEFHGGLKKPSTFIEYSKNLIDSLYRDHILKQDKLILNEITDHINCISFFDSIVVFEKLKRPNAFHIRKGKKVIAPYTPPELKKESLWMKIKGRLFGRPENKFITNDKGNLN</sequence>
<organism evidence="1 2">
    <name type="scientific">Pedobacter nyackensis</name>
    <dbReference type="NCBI Taxonomy" id="475255"/>
    <lineage>
        <taxon>Bacteria</taxon>
        <taxon>Pseudomonadati</taxon>
        <taxon>Bacteroidota</taxon>
        <taxon>Sphingobacteriia</taxon>
        <taxon>Sphingobacteriales</taxon>
        <taxon>Sphingobacteriaceae</taxon>
        <taxon>Pedobacter</taxon>
    </lineage>
</organism>
<dbReference type="SUPFAM" id="SSF53335">
    <property type="entry name" value="S-adenosyl-L-methionine-dependent methyltransferases"/>
    <property type="match status" value="1"/>
</dbReference>
<dbReference type="RefSeq" id="WP_084290819.1">
    <property type="nucleotide sequence ID" value="NZ_FWYB01000010.1"/>
</dbReference>
<dbReference type="Gene3D" id="3.40.50.150">
    <property type="entry name" value="Vaccinia Virus protein VP39"/>
    <property type="match status" value="1"/>
</dbReference>
<dbReference type="InterPro" id="IPR029063">
    <property type="entry name" value="SAM-dependent_MTases_sf"/>
</dbReference>
<proteinExistence type="predicted"/>
<dbReference type="AlphaFoldDB" id="A0A1W2E808"/>
<dbReference type="GO" id="GO:0008168">
    <property type="term" value="F:methyltransferase activity"/>
    <property type="evidence" value="ECO:0007669"/>
    <property type="project" value="UniProtKB-KW"/>
</dbReference>
<dbReference type="EMBL" id="FWYB01000010">
    <property type="protein sequence ID" value="SMD05198.1"/>
    <property type="molecule type" value="Genomic_DNA"/>
</dbReference>
<evidence type="ECO:0000313" key="2">
    <source>
        <dbReference type="Proteomes" id="UP000192678"/>
    </source>
</evidence>
<keyword evidence="1" id="KW-0489">Methyltransferase</keyword>
<dbReference type="Proteomes" id="UP000192678">
    <property type="component" value="Unassembled WGS sequence"/>
</dbReference>
<gene>
    <name evidence="1" type="ORF">SAMN04488101_110106</name>
</gene>